<comment type="caution">
    <text evidence="1">The sequence shown here is derived from an EMBL/GenBank/DDBJ whole genome shotgun (WGS) entry which is preliminary data.</text>
</comment>
<dbReference type="OrthoDB" id="4121255at2759"/>
<dbReference type="AlphaFoldDB" id="A0A072P8D1"/>
<dbReference type="Proteomes" id="UP000027920">
    <property type="component" value="Unassembled WGS sequence"/>
</dbReference>
<name>A0A072P8D1_9EURO</name>
<keyword evidence="2" id="KW-1185">Reference proteome</keyword>
<evidence type="ECO:0000313" key="2">
    <source>
        <dbReference type="Proteomes" id="UP000027920"/>
    </source>
</evidence>
<reference evidence="1 2" key="1">
    <citation type="submission" date="2013-03" db="EMBL/GenBank/DDBJ databases">
        <title>The Genome Sequence of Exophiala aquamarina CBS 119918.</title>
        <authorList>
            <consortium name="The Broad Institute Genomics Platform"/>
            <person name="Cuomo C."/>
            <person name="de Hoog S."/>
            <person name="Gorbushina A."/>
            <person name="Walker B."/>
            <person name="Young S.K."/>
            <person name="Zeng Q."/>
            <person name="Gargeya S."/>
            <person name="Fitzgerald M."/>
            <person name="Haas B."/>
            <person name="Abouelleil A."/>
            <person name="Allen A.W."/>
            <person name="Alvarado L."/>
            <person name="Arachchi H.M."/>
            <person name="Berlin A.M."/>
            <person name="Chapman S.B."/>
            <person name="Gainer-Dewar J."/>
            <person name="Goldberg J."/>
            <person name="Griggs A."/>
            <person name="Gujja S."/>
            <person name="Hansen M."/>
            <person name="Howarth C."/>
            <person name="Imamovic A."/>
            <person name="Ireland A."/>
            <person name="Larimer J."/>
            <person name="McCowan C."/>
            <person name="Murphy C."/>
            <person name="Pearson M."/>
            <person name="Poon T.W."/>
            <person name="Priest M."/>
            <person name="Roberts A."/>
            <person name="Saif S."/>
            <person name="Shea T."/>
            <person name="Sisk P."/>
            <person name="Sykes S."/>
            <person name="Wortman J."/>
            <person name="Nusbaum C."/>
            <person name="Birren B."/>
        </authorList>
    </citation>
    <scope>NUCLEOTIDE SEQUENCE [LARGE SCALE GENOMIC DNA]</scope>
    <source>
        <strain evidence="1 2">CBS 119918</strain>
    </source>
</reference>
<proteinExistence type="predicted"/>
<evidence type="ECO:0000313" key="1">
    <source>
        <dbReference type="EMBL" id="KEF51805.1"/>
    </source>
</evidence>
<dbReference type="VEuPathDB" id="FungiDB:A1O9_12142"/>
<dbReference type="EMBL" id="AMGV01000021">
    <property type="protein sequence ID" value="KEF51805.1"/>
    <property type="molecule type" value="Genomic_DNA"/>
</dbReference>
<gene>
    <name evidence="1" type="ORF">A1O9_12142</name>
</gene>
<dbReference type="GeneID" id="25287037"/>
<accession>A0A072P8D1</accession>
<dbReference type="HOGENOM" id="CLU_1503439_0_0_1"/>
<dbReference type="RefSeq" id="XP_013254395.1">
    <property type="nucleotide sequence ID" value="XM_013398941.1"/>
</dbReference>
<dbReference type="STRING" id="1182545.A0A072P8D1"/>
<organism evidence="1 2">
    <name type="scientific">Exophiala aquamarina CBS 119918</name>
    <dbReference type="NCBI Taxonomy" id="1182545"/>
    <lineage>
        <taxon>Eukaryota</taxon>
        <taxon>Fungi</taxon>
        <taxon>Dikarya</taxon>
        <taxon>Ascomycota</taxon>
        <taxon>Pezizomycotina</taxon>
        <taxon>Eurotiomycetes</taxon>
        <taxon>Chaetothyriomycetidae</taxon>
        <taxon>Chaetothyriales</taxon>
        <taxon>Herpotrichiellaceae</taxon>
        <taxon>Exophiala</taxon>
    </lineage>
</organism>
<sequence>MPPGLSGNTMIARRSSPKASIIESKKWWSFVRYKHGRDFSGGSGNPERGHWTRLVCGEASKGATTEYMPLALLLAVRANLNPVGHLDDGVLQRAVNFLQGKPLFVYLRTLEAPLMDKERRWLIQSTHLAHVLKIEYLQRAAMHALYTWILRRPEDWSDTSASRRLLEGLTTEGNPARRV</sequence>
<protein>
    <submittedName>
        <fullName evidence="1">Uncharacterized protein</fullName>
    </submittedName>
</protein>